<evidence type="ECO:0008006" key="3">
    <source>
        <dbReference type="Google" id="ProtNLM"/>
    </source>
</evidence>
<dbReference type="RefSeq" id="WP_074590796.1">
    <property type="nucleotide sequence ID" value="NZ_FNEI01000016.1"/>
</dbReference>
<sequence length="168" mass="19157">MSKVASKHFGEIELNHGREHCYVASHELAGTPLELDLNVGAHDHFDERALHKVDYRLGYLSELVEQVRDMIADELEQEGTNSQQFLHFHSTQLKEEQLEAVFGVRDKEELTHDVFLKALKLGHVAIYPGQPERYFVLDFTLGSHFTDEILVAAADEDGVVDDEILWES</sequence>
<proteinExistence type="predicted"/>
<organism evidence="1 2">
    <name type="scientific">Arthrobacter cupressi</name>
    <dbReference type="NCBI Taxonomy" id="1045773"/>
    <lineage>
        <taxon>Bacteria</taxon>
        <taxon>Bacillati</taxon>
        <taxon>Actinomycetota</taxon>
        <taxon>Actinomycetes</taxon>
        <taxon>Micrococcales</taxon>
        <taxon>Micrococcaceae</taxon>
        <taxon>Arthrobacter</taxon>
    </lineage>
</organism>
<dbReference type="OrthoDB" id="4930599at2"/>
<dbReference type="Proteomes" id="UP000182130">
    <property type="component" value="Unassembled WGS sequence"/>
</dbReference>
<gene>
    <name evidence="1" type="ORF">SAMN05216555_11626</name>
</gene>
<keyword evidence="2" id="KW-1185">Reference proteome</keyword>
<dbReference type="EMBL" id="FNEI01000016">
    <property type="protein sequence ID" value="SDJ75528.1"/>
    <property type="molecule type" value="Genomic_DNA"/>
</dbReference>
<protein>
    <recommendedName>
        <fullName evidence="3">DUF2004 domain-containing protein</fullName>
    </recommendedName>
</protein>
<name>A0A1G8WBC0_9MICC</name>
<evidence type="ECO:0000313" key="1">
    <source>
        <dbReference type="EMBL" id="SDJ75528.1"/>
    </source>
</evidence>
<accession>A0A1G8WBC0</accession>
<reference evidence="2" key="1">
    <citation type="submission" date="2016-10" db="EMBL/GenBank/DDBJ databases">
        <authorList>
            <person name="Varghese N."/>
            <person name="Submissions S."/>
        </authorList>
    </citation>
    <scope>NUCLEOTIDE SEQUENCE [LARGE SCALE GENOMIC DNA]</scope>
    <source>
        <strain evidence="2">CGMCC 1.10783</strain>
    </source>
</reference>
<dbReference type="AlphaFoldDB" id="A0A1G8WBC0"/>
<evidence type="ECO:0000313" key="2">
    <source>
        <dbReference type="Proteomes" id="UP000182130"/>
    </source>
</evidence>